<evidence type="ECO:0000313" key="2">
    <source>
        <dbReference type="Proteomes" id="UP000694005"/>
    </source>
</evidence>
<name>A0A8D9G2I6_BRACM</name>
<dbReference type="EMBL" id="LS974625">
    <property type="protein sequence ID" value="CAG7864932.1"/>
    <property type="molecule type" value="Genomic_DNA"/>
</dbReference>
<reference evidence="1 2" key="1">
    <citation type="submission" date="2021-07" db="EMBL/GenBank/DDBJ databases">
        <authorList>
            <consortium name="Genoscope - CEA"/>
            <person name="William W."/>
        </authorList>
    </citation>
    <scope>NUCLEOTIDE SEQUENCE [LARGE SCALE GENOMIC DNA]</scope>
</reference>
<dbReference type="Proteomes" id="UP000694005">
    <property type="component" value="Chromosome A09"/>
</dbReference>
<accession>A0A8D9G2I6</accession>
<dbReference type="Gramene" id="A09p53990.2_BraZ1">
    <property type="protein sequence ID" value="A09p53990.2_BraZ1.CDS.1"/>
    <property type="gene ID" value="A09g53990.2_BraZ1"/>
</dbReference>
<sequence length="98" mass="11605">MCTNERGARDIWTLIFLLTTTWRNRMPAIYCSDLPYDSWVWGPHSGGWLAGWCLNMEHNCGLFMVMLFYMYAMGSKPYVETCNWAENICHFNKKIVFF</sequence>
<gene>
    <name evidence="1" type="ORF">BRAPAZ1V2_A09P53990.2</name>
</gene>
<evidence type="ECO:0000313" key="1">
    <source>
        <dbReference type="EMBL" id="CAG7864932.1"/>
    </source>
</evidence>
<proteinExistence type="predicted"/>
<dbReference type="AlphaFoldDB" id="A0A8D9G2I6"/>
<organism evidence="1 2">
    <name type="scientific">Brassica campestris</name>
    <name type="common">Field mustard</name>
    <dbReference type="NCBI Taxonomy" id="3711"/>
    <lineage>
        <taxon>Eukaryota</taxon>
        <taxon>Viridiplantae</taxon>
        <taxon>Streptophyta</taxon>
        <taxon>Embryophyta</taxon>
        <taxon>Tracheophyta</taxon>
        <taxon>Spermatophyta</taxon>
        <taxon>Magnoliopsida</taxon>
        <taxon>eudicotyledons</taxon>
        <taxon>Gunneridae</taxon>
        <taxon>Pentapetalae</taxon>
        <taxon>rosids</taxon>
        <taxon>malvids</taxon>
        <taxon>Brassicales</taxon>
        <taxon>Brassicaceae</taxon>
        <taxon>Brassiceae</taxon>
        <taxon>Brassica</taxon>
    </lineage>
</organism>
<protein>
    <submittedName>
        <fullName evidence="1">Uncharacterized protein</fullName>
    </submittedName>
</protein>